<evidence type="ECO:0000256" key="13">
    <source>
        <dbReference type="PIRSR" id="PIRSR601344-1"/>
    </source>
</evidence>
<reference evidence="17 18" key="1">
    <citation type="journal article" date="2018" name="PLoS Genet.">
        <title>Population sequencing reveals clonal diversity and ancestral inbreeding in the grapevine cultivar Chardonnay.</title>
        <authorList>
            <person name="Roach M.J."/>
            <person name="Johnson D.L."/>
            <person name="Bohlmann J."/>
            <person name="van Vuuren H.J."/>
            <person name="Jones S.J."/>
            <person name="Pretorius I.S."/>
            <person name="Schmidt S.A."/>
            <person name="Borneman A.R."/>
        </authorList>
    </citation>
    <scope>NUCLEOTIDE SEQUENCE [LARGE SCALE GENOMIC DNA]</scope>
    <source>
        <strain evidence="18">cv. Chardonnay</strain>
        <tissue evidence="17">Leaf</tissue>
    </source>
</reference>
<keyword evidence="14" id="KW-0604">Photosystem II</keyword>
<keyword evidence="9" id="KW-1133">Transmembrane helix</keyword>
<protein>
    <recommendedName>
        <fullName evidence="14">Chlorophyll a-b binding protein, chloroplastic</fullName>
    </recommendedName>
</protein>
<evidence type="ECO:0000256" key="7">
    <source>
        <dbReference type="ARBA" id="ARBA00022692"/>
    </source>
</evidence>
<keyword evidence="7" id="KW-0812">Transmembrane</keyword>
<comment type="function">
    <text evidence="14">The light-harvesting complex (LHC) functions as a light receptor, it captures and delivers excitation energy to photosystems with which it is closely associated.</text>
</comment>
<dbReference type="InterPro" id="IPR001344">
    <property type="entry name" value="Chloro_AB-bd_pln"/>
</dbReference>
<evidence type="ECO:0000256" key="8">
    <source>
        <dbReference type="ARBA" id="ARBA00022836"/>
    </source>
</evidence>
<dbReference type="GO" id="GO:0016168">
    <property type="term" value="F:chlorophyll binding"/>
    <property type="evidence" value="ECO:0007669"/>
    <property type="project" value="UniProtKB-KW"/>
</dbReference>
<evidence type="ECO:0000256" key="11">
    <source>
        <dbReference type="ARBA" id="ARBA00023078"/>
    </source>
</evidence>
<evidence type="ECO:0000256" key="15">
    <source>
        <dbReference type="SAM" id="MobiDB-lite"/>
    </source>
</evidence>
<dbReference type="InterPro" id="IPR022796">
    <property type="entry name" value="Chloroa_b-bind"/>
</dbReference>
<dbReference type="GO" id="GO:0009522">
    <property type="term" value="C:photosystem I"/>
    <property type="evidence" value="ECO:0007669"/>
    <property type="project" value="UniProtKB-KW"/>
</dbReference>
<evidence type="ECO:0000313" key="18">
    <source>
        <dbReference type="Proteomes" id="UP000288805"/>
    </source>
</evidence>
<dbReference type="InterPro" id="IPR058920">
    <property type="entry name" value="PAP-OAS1-bd-rel"/>
</dbReference>
<gene>
    <name evidence="17" type="primary">CB12_1</name>
    <name evidence="17" type="ORF">CK203_082104</name>
</gene>
<dbReference type="Pfam" id="PF00504">
    <property type="entry name" value="Chloroa_b-bind"/>
    <property type="match status" value="1"/>
</dbReference>
<dbReference type="PANTHER" id="PTHR21649">
    <property type="entry name" value="CHLOROPHYLL A/B BINDING PROTEIN"/>
    <property type="match status" value="1"/>
</dbReference>
<keyword evidence="12" id="KW-0472">Membrane</keyword>
<dbReference type="GO" id="GO:0009765">
    <property type="term" value="P:photosynthesis, light harvesting"/>
    <property type="evidence" value="ECO:0007669"/>
    <property type="project" value="InterPro"/>
</dbReference>
<dbReference type="EMBL" id="QGNW01002172">
    <property type="protein sequence ID" value="RVW24500.1"/>
    <property type="molecule type" value="Genomic_DNA"/>
</dbReference>
<comment type="caution">
    <text evidence="17">The sequence shown here is derived from an EMBL/GenBank/DDBJ whole genome shotgun (WGS) entry which is preliminary data.</text>
</comment>
<feature type="binding site" evidence="13">
    <location>
        <position position="120"/>
    </location>
    <ligand>
        <name>chlorophyll a</name>
        <dbReference type="ChEBI" id="CHEBI:58416"/>
        <label>1</label>
    </ligand>
</feature>
<evidence type="ECO:0000256" key="12">
    <source>
        <dbReference type="ARBA" id="ARBA00023136"/>
    </source>
</evidence>
<evidence type="ECO:0000256" key="6">
    <source>
        <dbReference type="ARBA" id="ARBA00022640"/>
    </source>
</evidence>
<evidence type="ECO:0000313" key="17">
    <source>
        <dbReference type="EMBL" id="RVW24500.1"/>
    </source>
</evidence>
<dbReference type="SUPFAM" id="SSF103511">
    <property type="entry name" value="Chlorophyll a-b binding protein"/>
    <property type="match status" value="1"/>
</dbReference>
<keyword evidence="5 14" id="KW-0602">Photosynthesis</keyword>
<keyword evidence="4 14" id="KW-0150">Chloroplast</keyword>
<evidence type="ECO:0000259" key="16">
    <source>
        <dbReference type="Pfam" id="PF26180"/>
    </source>
</evidence>
<name>A0A438CMQ8_VITVI</name>
<sequence>MDGSVRDSALQMGNVGAAGIFIPEFLTKIGILNTPSWYTAGELEYFTDKTTLFIVEMIFIGWAEGRRWADIIKPGCVNTDPIFPNNKLTGTDVGYPGGLWFDPLGWGSGSPDKIKEFENKGDQEWEIGYVGCFHPQVTEAKENGDAGLLGGRWMCSRRAEDGLLRKTSCREGFFGETEGKRKAFLRGFTQNLWDIATFPIGQVESQQVKGTEKASITLSSMVSLLATPTDVMVDVGIGASLNVLTKGDRALGIAHMPNCTTPDGDIDWDNFCVSLWGPVPISSLPDATTKPPRQGSRELLLDGGINGVESN</sequence>
<proteinExistence type="inferred from homology"/>
<keyword evidence="8 14" id="KW-0603">Photosystem I</keyword>
<dbReference type="AlphaFoldDB" id="A0A438CMQ8"/>
<evidence type="ECO:0000256" key="14">
    <source>
        <dbReference type="RuleBase" id="RU363080"/>
    </source>
</evidence>
<organism evidence="17 18">
    <name type="scientific">Vitis vinifera</name>
    <name type="common">Grape</name>
    <dbReference type="NCBI Taxonomy" id="29760"/>
    <lineage>
        <taxon>Eukaryota</taxon>
        <taxon>Viridiplantae</taxon>
        <taxon>Streptophyta</taxon>
        <taxon>Embryophyta</taxon>
        <taxon>Tracheophyta</taxon>
        <taxon>Spermatophyta</taxon>
        <taxon>Magnoliopsida</taxon>
        <taxon>eudicotyledons</taxon>
        <taxon>Gunneridae</taxon>
        <taxon>Pentapetalae</taxon>
        <taxon>rosids</taxon>
        <taxon>Vitales</taxon>
        <taxon>Vitaceae</taxon>
        <taxon>Viteae</taxon>
        <taxon>Vitis</taxon>
    </lineage>
</organism>
<evidence type="ECO:0000256" key="2">
    <source>
        <dbReference type="ARBA" id="ARBA00007259"/>
    </source>
</evidence>
<accession>A0A438CMQ8</accession>
<evidence type="ECO:0000256" key="3">
    <source>
        <dbReference type="ARBA" id="ARBA00022494"/>
    </source>
</evidence>
<evidence type="ECO:0000256" key="10">
    <source>
        <dbReference type="ARBA" id="ARBA00022991"/>
    </source>
</evidence>
<keyword evidence="3 13" id="KW-0148">Chlorophyll</keyword>
<feature type="domain" description="PAP/OAS1 substrate-binding-related" evidence="16">
    <location>
        <begin position="266"/>
        <end position="302"/>
    </location>
</feature>
<evidence type="ECO:0000256" key="4">
    <source>
        <dbReference type="ARBA" id="ARBA00022528"/>
    </source>
</evidence>
<comment type="subcellular location">
    <subcellularLocation>
        <location evidence="1 14">Plastid</location>
        <location evidence="1 14">Chloroplast thylakoid membrane</location>
    </subcellularLocation>
</comment>
<dbReference type="Proteomes" id="UP000288805">
    <property type="component" value="Unassembled WGS sequence"/>
</dbReference>
<keyword evidence="10 14" id="KW-0157">Chromophore</keyword>
<dbReference type="GO" id="GO:0009535">
    <property type="term" value="C:chloroplast thylakoid membrane"/>
    <property type="evidence" value="ECO:0007669"/>
    <property type="project" value="UniProtKB-SubCell"/>
</dbReference>
<keyword evidence="11 14" id="KW-0793">Thylakoid</keyword>
<evidence type="ECO:0000256" key="9">
    <source>
        <dbReference type="ARBA" id="ARBA00022989"/>
    </source>
</evidence>
<keyword evidence="6 14" id="KW-0934">Plastid</keyword>
<feature type="region of interest" description="Disordered" evidence="15">
    <location>
        <begin position="283"/>
        <end position="311"/>
    </location>
</feature>
<evidence type="ECO:0000256" key="5">
    <source>
        <dbReference type="ARBA" id="ARBA00022531"/>
    </source>
</evidence>
<evidence type="ECO:0000256" key="1">
    <source>
        <dbReference type="ARBA" id="ARBA00004334"/>
    </source>
</evidence>
<dbReference type="Pfam" id="PF26180">
    <property type="entry name" value="PAP-OAS1"/>
    <property type="match status" value="1"/>
</dbReference>
<dbReference type="Gene3D" id="1.10.3460.10">
    <property type="entry name" value="Chlorophyll a/b binding protein domain"/>
    <property type="match status" value="1"/>
</dbReference>
<comment type="similarity">
    <text evidence="2 14">Belongs to the light-harvesting chlorophyll a/b-binding (LHC) protein family.</text>
</comment>
<dbReference type="GO" id="GO:0009523">
    <property type="term" value="C:photosystem II"/>
    <property type="evidence" value="ECO:0007669"/>
    <property type="project" value="UniProtKB-KW"/>
</dbReference>